<keyword evidence="2" id="KW-0812">Transmembrane</keyword>
<proteinExistence type="predicted"/>
<accession>A0A6J5LY86</accession>
<keyword evidence="2" id="KW-0472">Membrane</keyword>
<protein>
    <submittedName>
        <fullName evidence="3">Uncharacterized protein</fullName>
    </submittedName>
</protein>
<feature type="transmembrane region" description="Helical" evidence="2">
    <location>
        <begin position="97"/>
        <end position="118"/>
    </location>
</feature>
<feature type="coiled-coil region" evidence="1">
    <location>
        <begin position="26"/>
        <end position="60"/>
    </location>
</feature>
<evidence type="ECO:0000256" key="2">
    <source>
        <dbReference type="SAM" id="Phobius"/>
    </source>
</evidence>
<reference evidence="3" key="1">
    <citation type="submission" date="2020-04" db="EMBL/GenBank/DDBJ databases">
        <authorList>
            <person name="Chiriac C."/>
            <person name="Salcher M."/>
            <person name="Ghai R."/>
            <person name="Kavagutti S V."/>
        </authorList>
    </citation>
    <scope>NUCLEOTIDE SEQUENCE</scope>
</reference>
<dbReference type="EMBL" id="LR796362">
    <property type="protein sequence ID" value="CAB4138822.1"/>
    <property type="molecule type" value="Genomic_DNA"/>
</dbReference>
<keyword evidence="1" id="KW-0175">Coiled coil</keyword>
<sequence>MAVFTRPQTEKIAEKLIIKDHLVVQNYELRVQVEDLTEKVEALQQVVDQKSTQIAKLESEVRISTGQAEQFKALHGEKKAEAEKWYRKYEQMRGRRNTWRGIALAETVILVIATVTGLR</sequence>
<name>A0A6J5LY86_9CAUD</name>
<evidence type="ECO:0000256" key="1">
    <source>
        <dbReference type="SAM" id="Coils"/>
    </source>
</evidence>
<organism evidence="3">
    <name type="scientific">uncultured Caudovirales phage</name>
    <dbReference type="NCBI Taxonomy" id="2100421"/>
    <lineage>
        <taxon>Viruses</taxon>
        <taxon>Duplodnaviria</taxon>
        <taxon>Heunggongvirae</taxon>
        <taxon>Uroviricota</taxon>
        <taxon>Caudoviricetes</taxon>
        <taxon>Peduoviridae</taxon>
        <taxon>Maltschvirus</taxon>
        <taxon>Maltschvirus maltsch</taxon>
    </lineage>
</organism>
<evidence type="ECO:0000313" key="3">
    <source>
        <dbReference type="EMBL" id="CAB4138822.1"/>
    </source>
</evidence>
<gene>
    <name evidence="3" type="ORF">UFOVP350_6</name>
</gene>
<keyword evidence="2" id="KW-1133">Transmembrane helix</keyword>